<organism evidence="7 8">
    <name type="scientific">Thermodesulfatator indicus (strain DSM 15286 / JCM 11887 / CIR29812)</name>
    <dbReference type="NCBI Taxonomy" id="667014"/>
    <lineage>
        <taxon>Bacteria</taxon>
        <taxon>Pseudomonadati</taxon>
        <taxon>Thermodesulfobacteriota</taxon>
        <taxon>Thermodesulfobacteria</taxon>
        <taxon>Thermodesulfobacteriales</taxon>
        <taxon>Thermodesulfatatoraceae</taxon>
        <taxon>Thermodesulfatator</taxon>
    </lineage>
</organism>
<keyword evidence="8" id="KW-1185">Reference proteome</keyword>
<accession>F8ABK6</accession>
<evidence type="ECO:0000256" key="2">
    <source>
        <dbReference type="ARBA" id="ARBA00022692"/>
    </source>
</evidence>
<evidence type="ECO:0000313" key="8">
    <source>
        <dbReference type="Proteomes" id="UP000006793"/>
    </source>
</evidence>
<dbReference type="Proteomes" id="UP000006793">
    <property type="component" value="Chromosome"/>
</dbReference>
<dbReference type="HOGENOM" id="CLU_631353_0_0_0"/>
<protein>
    <submittedName>
        <fullName evidence="7">O-antigen polymerase</fullName>
    </submittedName>
</protein>
<dbReference type="eggNOG" id="COG3307">
    <property type="taxonomic scope" value="Bacteria"/>
</dbReference>
<dbReference type="GO" id="GO:0016020">
    <property type="term" value="C:membrane"/>
    <property type="evidence" value="ECO:0007669"/>
    <property type="project" value="UniProtKB-SubCell"/>
</dbReference>
<feature type="transmembrane region" description="Helical" evidence="5">
    <location>
        <begin position="138"/>
        <end position="156"/>
    </location>
</feature>
<evidence type="ECO:0000313" key="7">
    <source>
        <dbReference type="EMBL" id="AEH45604.1"/>
    </source>
</evidence>
<reference evidence="8" key="1">
    <citation type="submission" date="2011-04" db="EMBL/GenBank/DDBJ databases">
        <title>The complete genome of Thermodesulfatator indicus DSM 15286.</title>
        <authorList>
            <person name="Lucas S."/>
            <person name="Copeland A."/>
            <person name="Lapidus A."/>
            <person name="Bruce D."/>
            <person name="Goodwin L."/>
            <person name="Pitluck S."/>
            <person name="Peters L."/>
            <person name="Kyrpides N."/>
            <person name="Mavromatis K."/>
            <person name="Pagani I."/>
            <person name="Ivanova N."/>
            <person name="Saunders L."/>
            <person name="Detter J.C."/>
            <person name="Tapia R."/>
            <person name="Han C."/>
            <person name="Land M."/>
            <person name="Hauser L."/>
            <person name="Markowitz V."/>
            <person name="Cheng J.-F."/>
            <person name="Hugenholtz P."/>
            <person name="Woyke T."/>
            <person name="Wu D."/>
            <person name="Spring S."/>
            <person name="Schroeder M."/>
            <person name="Brambilla E."/>
            <person name="Klenk H.-P."/>
            <person name="Eisen J.A."/>
        </authorList>
    </citation>
    <scope>NUCLEOTIDE SEQUENCE [LARGE SCALE GENOMIC DNA]</scope>
    <source>
        <strain evidence="8">DSM 15286 / JCM 11887 / CIR29812</strain>
    </source>
</reference>
<dbReference type="PaxDb" id="667014-Thein_1746"/>
<evidence type="ECO:0000256" key="3">
    <source>
        <dbReference type="ARBA" id="ARBA00022989"/>
    </source>
</evidence>
<dbReference type="Pfam" id="PF04932">
    <property type="entry name" value="Wzy_C"/>
    <property type="match status" value="1"/>
</dbReference>
<evidence type="ECO:0000256" key="5">
    <source>
        <dbReference type="SAM" id="Phobius"/>
    </source>
</evidence>
<dbReference type="KEGG" id="tid:Thein_1746"/>
<gene>
    <name evidence="7" type="ordered locus">Thein_1746</name>
</gene>
<feature type="transmembrane region" description="Helical" evidence="5">
    <location>
        <begin position="49"/>
        <end position="70"/>
    </location>
</feature>
<keyword evidence="3 5" id="KW-1133">Transmembrane helix</keyword>
<dbReference type="InParanoid" id="F8ABK6"/>
<keyword evidence="2 5" id="KW-0812">Transmembrane</keyword>
<dbReference type="PANTHER" id="PTHR37422:SF13">
    <property type="entry name" value="LIPOPOLYSACCHARIDE BIOSYNTHESIS PROTEIN PA4999-RELATED"/>
    <property type="match status" value="1"/>
</dbReference>
<dbReference type="AlphaFoldDB" id="F8ABK6"/>
<feature type="transmembrane region" description="Helical" evidence="5">
    <location>
        <begin position="112"/>
        <end position="131"/>
    </location>
</feature>
<dbReference type="RefSeq" id="WP_013908345.1">
    <property type="nucleotide sequence ID" value="NC_015681.1"/>
</dbReference>
<reference evidence="7 8" key="2">
    <citation type="journal article" date="2012" name="Stand. Genomic Sci.">
        <title>Complete genome sequence of the thermophilic sulfate-reducing ocean bacterium Thermodesulfatator indicus type strain (CIR29812(T)).</title>
        <authorList>
            <person name="Anderson I."/>
            <person name="Saunders E."/>
            <person name="Lapidus A."/>
            <person name="Nolan M."/>
            <person name="Lucas S."/>
            <person name="Tice H."/>
            <person name="Del Rio T.G."/>
            <person name="Cheng J.F."/>
            <person name="Han C."/>
            <person name="Tapia R."/>
            <person name="Goodwin L.A."/>
            <person name="Pitluck S."/>
            <person name="Liolios K."/>
            <person name="Mavromatis K."/>
            <person name="Pagani I."/>
            <person name="Ivanova N."/>
            <person name="Mikhailova N."/>
            <person name="Pati A."/>
            <person name="Chen A."/>
            <person name="Palaniappan K."/>
            <person name="Land M."/>
            <person name="Hauser L."/>
            <person name="Jeffries C.D."/>
            <person name="Chang Y.J."/>
            <person name="Brambilla E.M."/>
            <person name="Rohde M."/>
            <person name="Spring S."/>
            <person name="Goker M."/>
            <person name="Detter J.C."/>
            <person name="Woyke T."/>
            <person name="Bristow J."/>
            <person name="Eisen J.A."/>
            <person name="Markowitz V."/>
            <person name="Hugenholtz P."/>
            <person name="Kyrpides N.C."/>
            <person name="Klenk H.P."/>
        </authorList>
    </citation>
    <scope>NUCLEOTIDE SEQUENCE [LARGE SCALE GENOMIC DNA]</scope>
    <source>
        <strain evidence="8">DSM 15286 / JCM 11887 / CIR29812</strain>
    </source>
</reference>
<name>F8ABK6_THEID</name>
<dbReference type="InterPro" id="IPR007016">
    <property type="entry name" value="O-antigen_ligase-rel_domated"/>
</dbReference>
<feature type="transmembrane region" description="Helical" evidence="5">
    <location>
        <begin position="252"/>
        <end position="268"/>
    </location>
</feature>
<feature type="transmembrane region" description="Helical" evidence="5">
    <location>
        <begin position="187"/>
        <end position="205"/>
    </location>
</feature>
<sequence length="426" mass="48912">MGKIALFLLLVVNAFYSLANPWFGVCAGYMFNILGPQYIWWWNFQGLRAFYMIAIPTILGFLFGAIRGALNFEIIKNKLVIFSVLYFFFVFLSYFTGPYVDVVNQWRFYDPYQVLITMLKVFTFYFIGLVCISEHKKLKYFAFILPIAALYLTYWANMQYLSGRFFIRLSGPRDITGAGMYSDENNFAMLFVTAIPFFFYLGWYFKRWYLRWGAWLVVPFAWHAIFLTASRGGLVGAGLVSLLAAFRSPKKIIGIALIPAFIIAYIWQGGSVIKHRAQTITTYEEESSARTRLEAWDAGLKMLLDNPLTGVGLASFTQAFPFYSDKTPRMAHNTFVQIAAESGIFAILFYLLFMLSCLWGVFKYRNSFPRDSLEYYLCDAVLVSLCGFLGCSMFLTLNGFEIQFYLAILANTLIYLAKKSADEKES</sequence>
<feature type="transmembrane region" description="Helical" evidence="5">
    <location>
        <begin position="343"/>
        <end position="362"/>
    </location>
</feature>
<dbReference type="InterPro" id="IPR051533">
    <property type="entry name" value="WaaL-like"/>
</dbReference>
<dbReference type="PANTHER" id="PTHR37422">
    <property type="entry name" value="TEICHURONIC ACID BIOSYNTHESIS PROTEIN TUAE"/>
    <property type="match status" value="1"/>
</dbReference>
<evidence type="ECO:0000259" key="6">
    <source>
        <dbReference type="Pfam" id="PF04932"/>
    </source>
</evidence>
<dbReference type="STRING" id="667014.Thein_1746"/>
<feature type="transmembrane region" description="Helical" evidence="5">
    <location>
        <begin position="374"/>
        <end position="396"/>
    </location>
</feature>
<feature type="transmembrane region" description="Helical" evidence="5">
    <location>
        <begin position="217"/>
        <end position="246"/>
    </location>
</feature>
<dbReference type="EMBL" id="CP002683">
    <property type="protein sequence ID" value="AEH45604.1"/>
    <property type="molecule type" value="Genomic_DNA"/>
</dbReference>
<keyword evidence="4 5" id="KW-0472">Membrane</keyword>
<feature type="domain" description="O-antigen ligase-related" evidence="6">
    <location>
        <begin position="221"/>
        <end position="351"/>
    </location>
</feature>
<proteinExistence type="predicted"/>
<evidence type="ECO:0000256" key="1">
    <source>
        <dbReference type="ARBA" id="ARBA00004141"/>
    </source>
</evidence>
<feature type="transmembrane region" description="Helical" evidence="5">
    <location>
        <begin position="79"/>
        <end position="100"/>
    </location>
</feature>
<evidence type="ECO:0000256" key="4">
    <source>
        <dbReference type="ARBA" id="ARBA00023136"/>
    </source>
</evidence>
<dbReference type="OrthoDB" id="9768226at2"/>
<comment type="subcellular location">
    <subcellularLocation>
        <location evidence="1">Membrane</location>
        <topology evidence="1">Multi-pass membrane protein</topology>
    </subcellularLocation>
</comment>